<dbReference type="PANTHER" id="PTHR19288">
    <property type="entry name" value="4-NITROPHENYLPHOSPHATASE-RELATED"/>
    <property type="match status" value="1"/>
</dbReference>
<dbReference type="NCBIfam" id="TIGR01460">
    <property type="entry name" value="HAD-SF-IIA"/>
    <property type="match status" value="1"/>
</dbReference>
<sequence>MQDCTDGVLSHFREVADRYDIVLCDVWGVVHNGVAAWKEACEALQEFRTGGGRVALITNAPRPSAAVEAQLRALNVPDDVSDAIATSGDVTRDIIKAHGGKGIYHLGPKRDLGVFEGIRSEFSTLEEATLVVNTGLFDDEVETPADYEERLQALAARSVEMVCANPDIVVERGDTLLYCAGALAQRYEEIGGRVVWAGKPYPPIYEKALERLGLKAGEIDPSKVLAIGDSARTDVAGAIGLGYDALFVASGIHATETVREGIVDAEGLMRLFEGSSHPTQVMSRLRW</sequence>
<dbReference type="Proteomes" id="UP000017819">
    <property type="component" value="Unassembled WGS sequence"/>
</dbReference>
<evidence type="ECO:0000313" key="2">
    <source>
        <dbReference type="Proteomes" id="UP000017819"/>
    </source>
</evidence>
<dbReference type="eggNOG" id="COG0647">
    <property type="taxonomic scope" value="Bacteria"/>
</dbReference>
<organism evidence="1 2">
    <name type="scientific">Lutibaculum baratangense AMV1</name>
    <dbReference type="NCBI Taxonomy" id="631454"/>
    <lineage>
        <taxon>Bacteria</taxon>
        <taxon>Pseudomonadati</taxon>
        <taxon>Pseudomonadota</taxon>
        <taxon>Alphaproteobacteria</taxon>
        <taxon>Hyphomicrobiales</taxon>
        <taxon>Tepidamorphaceae</taxon>
        <taxon>Lutibaculum</taxon>
    </lineage>
</organism>
<dbReference type="InterPro" id="IPR006357">
    <property type="entry name" value="HAD-SF_hydro_IIA"/>
</dbReference>
<evidence type="ECO:0000313" key="1">
    <source>
        <dbReference type="EMBL" id="ESR27492.1"/>
    </source>
</evidence>
<dbReference type="EMBL" id="AWXZ01000002">
    <property type="protein sequence ID" value="ESR27492.1"/>
    <property type="molecule type" value="Genomic_DNA"/>
</dbReference>
<dbReference type="Pfam" id="PF13344">
    <property type="entry name" value="Hydrolase_6"/>
    <property type="match status" value="1"/>
</dbReference>
<dbReference type="InterPro" id="IPR006356">
    <property type="entry name" value="HAD-SF_hydro_IIA_hyp3"/>
</dbReference>
<comment type="caution">
    <text evidence="1">The sequence shown here is derived from an EMBL/GenBank/DDBJ whole genome shotgun (WGS) entry which is preliminary data.</text>
</comment>
<dbReference type="GO" id="GO:0005737">
    <property type="term" value="C:cytoplasm"/>
    <property type="evidence" value="ECO:0007669"/>
    <property type="project" value="TreeGrafter"/>
</dbReference>
<dbReference type="RefSeq" id="WP_023430174.1">
    <property type="nucleotide sequence ID" value="NZ_AWXZ01000002.1"/>
</dbReference>
<dbReference type="CDD" id="cd07525">
    <property type="entry name" value="HAD_like"/>
    <property type="match status" value="1"/>
</dbReference>
<dbReference type="Pfam" id="PF13242">
    <property type="entry name" value="Hydrolase_like"/>
    <property type="match status" value="1"/>
</dbReference>
<dbReference type="PANTHER" id="PTHR19288:SF90">
    <property type="entry name" value="OS08G0542600 PROTEIN"/>
    <property type="match status" value="1"/>
</dbReference>
<name>V4R6C9_9HYPH</name>
<dbReference type="InterPro" id="IPR023214">
    <property type="entry name" value="HAD_sf"/>
</dbReference>
<dbReference type="NCBIfam" id="TIGR01459">
    <property type="entry name" value="HAD-SF-IIA-hyp4"/>
    <property type="match status" value="1"/>
</dbReference>
<dbReference type="AlphaFoldDB" id="V4R6C9"/>
<dbReference type="STRING" id="631454.N177_0015"/>
<dbReference type="OrthoDB" id="9791073at2"/>
<accession>V4R6C9</accession>
<keyword evidence="2" id="KW-1185">Reference proteome</keyword>
<dbReference type="InterPro" id="IPR036412">
    <property type="entry name" value="HAD-like_sf"/>
</dbReference>
<dbReference type="GO" id="GO:0016791">
    <property type="term" value="F:phosphatase activity"/>
    <property type="evidence" value="ECO:0007669"/>
    <property type="project" value="TreeGrafter"/>
</dbReference>
<dbReference type="Gene3D" id="3.40.50.1000">
    <property type="entry name" value="HAD superfamily/HAD-like"/>
    <property type="match status" value="2"/>
</dbReference>
<proteinExistence type="predicted"/>
<protein>
    <submittedName>
        <fullName evidence="1">HAD superfamily protein involved in N-acetyl-glucosamine catabolism</fullName>
    </submittedName>
</protein>
<dbReference type="PATRIC" id="fig|631454.5.peg.15"/>
<reference evidence="1 2" key="1">
    <citation type="journal article" date="2014" name="Genome Announc.">
        <title>Draft Genome Sequence of Lutibaculum baratangense Strain AMV1T, Isolated from a Mud Volcano in Andamans, India.</title>
        <authorList>
            <person name="Singh A."/>
            <person name="Sreenivas A."/>
            <person name="Sathyanarayana Reddy G."/>
            <person name="Pinnaka A.K."/>
            <person name="Shivaji S."/>
        </authorList>
    </citation>
    <scope>NUCLEOTIDE SEQUENCE [LARGE SCALE GENOMIC DNA]</scope>
    <source>
        <strain evidence="1 2">AMV1</strain>
    </source>
</reference>
<gene>
    <name evidence="1" type="ORF">N177_0015</name>
</gene>
<dbReference type="SUPFAM" id="SSF56784">
    <property type="entry name" value="HAD-like"/>
    <property type="match status" value="1"/>
</dbReference>